<dbReference type="PANTHER" id="PTHR34144">
    <property type="entry name" value="CHROMOSOME 8, WHOLE GENOME SHOTGUN SEQUENCE"/>
    <property type="match status" value="1"/>
</dbReference>
<dbReference type="Proteomes" id="UP001222325">
    <property type="component" value="Unassembled WGS sequence"/>
</dbReference>
<reference evidence="2" key="1">
    <citation type="submission" date="2023-03" db="EMBL/GenBank/DDBJ databases">
        <title>Massive genome expansion in bonnet fungi (Mycena s.s.) driven by repeated elements and novel gene families across ecological guilds.</title>
        <authorList>
            <consortium name="Lawrence Berkeley National Laboratory"/>
            <person name="Harder C.B."/>
            <person name="Miyauchi S."/>
            <person name="Viragh M."/>
            <person name="Kuo A."/>
            <person name="Thoen E."/>
            <person name="Andreopoulos B."/>
            <person name="Lu D."/>
            <person name="Skrede I."/>
            <person name="Drula E."/>
            <person name="Henrissat B."/>
            <person name="Morin E."/>
            <person name="Kohler A."/>
            <person name="Barry K."/>
            <person name="LaButti K."/>
            <person name="Morin E."/>
            <person name="Salamov A."/>
            <person name="Lipzen A."/>
            <person name="Mereny Z."/>
            <person name="Hegedus B."/>
            <person name="Baldrian P."/>
            <person name="Stursova M."/>
            <person name="Weitz H."/>
            <person name="Taylor A."/>
            <person name="Grigoriev I.V."/>
            <person name="Nagy L.G."/>
            <person name="Martin F."/>
            <person name="Kauserud H."/>
        </authorList>
    </citation>
    <scope>NUCLEOTIDE SEQUENCE</scope>
    <source>
        <strain evidence="2">CBHHK173m</strain>
    </source>
</reference>
<feature type="transmembrane region" description="Helical" evidence="1">
    <location>
        <begin position="99"/>
        <end position="127"/>
    </location>
</feature>
<keyword evidence="1" id="KW-0812">Transmembrane</keyword>
<sequence length="553" mass="63556">MQDGWRNMQYARLRPRAAAKPLARLVAAATTHPVISRVVSPVVWLLSFVVSILLRTAFLTLPTVPLWYIYNYFNDYWLFYFPPDSGMFVPAWPEPRTQLVVLMATIPSWGLCMAVAVLLWSLVKYLFPWVMRRRRGGDYEMAIPMEDVHPNGRTPKAPRSRPAYCSLSFACFVVFLSMALSGVYMFETYENPLDYRYRPAVAAALKNPTRSGHHDGTKVFIGAMFTNNIDILPHWIKEFNKVIYYLGTDNVFVSIVESNSWDGTAEALDEWKGTLDAMGVAHLIRTRDQTVKRPGDMGGNNRIDFLAAERNLVLAPLVEKGGYDVVVFSNDVLIAAESVIELLQTKNGEWDMVCGLDLARWGMYDAWVLRDRLGNLVSSLWPYFMDDVGMQAAMDDEPVPVFACWNGIVAFRAEPLLPLALRTPGRLSTAPLASPLPDTHPAFPQPAALTPAQTPPLAFRSSAPRECFSSESFLLPYDLRRQFGLQRMYLNPRVINSYEWKYYVWYRYVTRHWLVAWWMRHFEKREWMMEARMVVGDPKRVWKWDGGECHPWF</sequence>
<keyword evidence="1" id="KW-1133">Transmembrane helix</keyword>
<organism evidence="2 3">
    <name type="scientific">Mycena belliarum</name>
    <dbReference type="NCBI Taxonomy" id="1033014"/>
    <lineage>
        <taxon>Eukaryota</taxon>
        <taxon>Fungi</taxon>
        <taxon>Dikarya</taxon>
        <taxon>Basidiomycota</taxon>
        <taxon>Agaricomycotina</taxon>
        <taxon>Agaricomycetes</taxon>
        <taxon>Agaricomycetidae</taxon>
        <taxon>Agaricales</taxon>
        <taxon>Marasmiineae</taxon>
        <taxon>Mycenaceae</taxon>
        <taxon>Mycena</taxon>
    </lineage>
</organism>
<dbReference type="PANTHER" id="PTHR34144:SF7">
    <property type="entry name" value="EXPORT PROTEIN (CAP59), PUTATIVE (AFU_ORTHOLOGUE AFUA_7G05020)-RELATED"/>
    <property type="match status" value="1"/>
</dbReference>
<keyword evidence="1" id="KW-0472">Membrane</keyword>
<evidence type="ECO:0000256" key="1">
    <source>
        <dbReference type="SAM" id="Phobius"/>
    </source>
</evidence>
<name>A0AAD6XJE6_9AGAR</name>
<dbReference type="GO" id="GO:0016757">
    <property type="term" value="F:glycosyltransferase activity"/>
    <property type="evidence" value="ECO:0007669"/>
    <property type="project" value="UniProtKB-KW"/>
</dbReference>
<proteinExistence type="predicted"/>
<dbReference type="EMBL" id="JARJCN010000098">
    <property type="protein sequence ID" value="KAJ7075335.1"/>
    <property type="molecule type" value="Genomic_DNA"/>
</dbReference>
<keyword evidence="2" id="KW-0328">Glycosyltransferase</keyword>
<feature type="transmembrane region" description="Helical" evidence="1">
    <location>
        <begin position="163"/>
        <end position="186"/>
    </location>
</feature>
<feature type="transmembrane region" description="Helical" evidence="1">
    <location>
        <begin position="42"/>
        <end position="70"/>
    </location>
</feature>
<keyword evidence="2" id="KW-0808">Transferase</keyword>
<dbReference type="AlphaFoldDB" id="A0AAD6XJE6"/>
<evidence type="ECO:0000313" key="2">
    <source>
        <dbReference type="EMBL" id="KAJ7075335.1"/>
    </source>
</evidence>
<keyword evidence="3" id="KW-1185">Reference proteome</keyword>
<dbReference type="Pfam" id="PF11735">
    <property type="entry name" value="CAP59_mtransfer"/>
    <property type="match status" value="1"/>
</dbReference>
<accession>A0AAD6XJE6</accession>
<dbReference type="InterPro" id="IPR021047">
    <property type="entry name" value="Mannosyltransferase_CMT1"/>
</dbReference>
<comment type="caution">
    <text evidence="2">The sequence shown here is derived from an EMBL/GenBank/DDBJ whole genome shotgun (WGS) entry which is preliminary data.</text>
</comment>
<protein>
    <submittedName>
        <fullName evidence="2">Cryptococcal mannosyltransferase 1-domain-containing protein</fullName>
    </submittedName>
</protein>
<evidence type="ECO:0000313" key="3">
    <source>
        <dbReference type="Proteomes" id="UP001222325"/>
    </source>
</evidence>
<gene>
    <name evidence="2" type="ORF">B0H15DRAFT_657534</name>
</gene>